<dbReference type="Gene3D" id="2.120.10.30">
    <property type="entry name" value="TolB, C-terminal domain"/>
    <property type="match status" value="1"/>
</dbReference>
<comment type="function">
    <text evidence="5">Part of the Tol-Pal system, which plays a role in outer membrane invagination during cell division and is important for maintaining outer membrane integrity.</text>
</comment>
<comment type="subunit">
    <text evidence="5">The Tol-Pal system is composed of five core proteins: the inner membrane proteins TolA, TolQ and TolR, the periplasmic protein TolB and the outer membrane protein Pal. They form a network linking the inner and outer membranes and the peptidoglycan layer.</text>
</comment>
<feature type="domain" description="TolB N-terminal" evidence="6">
    <location>
        <begin position="23"/>
        <end position="123"/>
    </location>
</feature>
<dbReference type="InterPro" id="IPR011659">
    <property type="entry name" value="WD40"/>
</dbReference>
<gene>
    <name evidence="5" type="primary">tolB</name>
    <name evidence="7" type="ORF">SAMN05216526_1530</name>
</gene>
<protein>
    <recommendedName>
        <fullName evidence="5">Tol-Pal system protein TolB</fullName>
    </recommendedName>
</protein>
<organism evidence="7 8">
    <name type="scientific">Ectothiorhodosinus mongolicus</name>
    <dbReference type="NCBI Taxonomy" id="233100"/>
    <lineage>
        <taxon>Bacteria</taxon>
        <taxon>Pseudomonadati</taxon>
        <taxon>Pseudomonadota</taxon>
        <taxon>Gammaproteobacteria</taxon>
        <taxon>Chromatiales</taxon>
        <taxon>Ectothiorhodospiraceae</taxon>
        <taxon>Ectothiorhodosinus</taxon>
    </lineage>
</organism>
<keyword evidence="8" id="KW-1185">Reference proteome</keyword>
<dbReference type="Proteomes" id="UP000223759">
    <property type="component" value="Unassembled WGS sequence"/>
</dbReference>
<evidence type="ECO:0000313" key="7">
    <source>
        <dbReference type="EMBL" id="SIT71324.1"/>
    </source>
</evidence>
<comment type="similarity">
    <text evidence="2 5">Belongs to the TolB family.</text>
</comment>
<dbReference type="Pfam" id="PF07676">
    <property type="entry name" value="PD40"/>
    <property type="match status" value="4"/>
</dbReference>
<evidence type="ECO:0000256" key="5">
    <source>
        <dbReference type="HAMAP-Rule" id="MF_00671"/>
    </source>
</evidence>
<comment type="subcellular location">
    <subcellularLocation>
        <location evidence="1 5">Periplasm</location>
    </subcellularLocation>
</comment>
<evidence type="ECO:0000256" key="3">
    <source>
        <dbReference type="ARBA" id="ARBA00022729"/>
    </source>
</evidence>
<keyword evidence="5" id="KW-0131">Cell cycle</keyword>
<dbReference type="HAMAP" id="MF_00671">
    <property type="entry name" value="TolB"/>
    <property type="match status" value="1"/>
</dbReference>
<dbReference type="GO" id="GO:0017038">
    <property type="term" value="P:protein import"/>
    <property type="evidence" value="ECO:0007669"/>
    <property type="project" value="InterPro"/>
</dbReference>
<keyword evidence="5" id="KW-0132">Cell division</keyword>
<dbReference type="PANTHER" id="PTHR36842">
    <property type="entry name" value="PROTEIN TOLB HOMOLOG"/>
    <property type="match status" value="1"/>
</dbReference>
<sequence precursor="true">MFAKLRLFLLLFLLLPLSAQAALEVRITQGVEGAVPLAIVPFGGEGGGELAAVIRANLERSGRFDGLDTSAMPQQPQAADQVDFARWQETDREYLVVGGIRPSGSGQVAVRFQLLDVASGRQLVGYSIPATPATLRRAAHMVSDLIYERLTGQRGAFDTQVAYISVTREGQQLRYALQVADADGHNPQVIFRSSEPVMSPAWSPDARRLAYVSFENGQSEIFIQNLATGERQRIAAHEGINSAPAFSPDGRQLALTLSRDGQPDIYVMNLADQSLTRLTNSRSIDTEPVWMPDGRSIVFTSDRAGRPQLYEVPARGGNAQRLTFEGTYNARAAVAADGRRLVMMHGSGRGYQIGLLDRDTRQVRVLSRGRNDESPSFAPNGSMIIYATTEGGRGILAAVSDDGRVHQQLVLAEGEVREPAWSPFLD</sequence>
<dbReference type="AlphaFoldDB" id="A0A1R3W3Y7"/>
<dbReference type="InterPro" id="IPR011042">
    <property type="entry name" value="6-blade_b-propeller_TolB-like"/>
</dbReference>
<dbReference type="OrthoDB" id="9802240at2"/>
<dbReference type="SUPFAM" id="SSF52964">
    <property type="entry name" value="TolB, N-terminal domain"/>
    <property type="match status" value="1"/>
</dbReference>
<dbReference type="InterPro" id="IPR007195">
    <property type="entry name" value="TolB_N"/>
</dbReference>
<dbReference type="SUPFAM" id="SSF69304">
    <property type="entry name" value="Tricorn protease N-terminal domain"/>
    <property type="match status" value="1"/>
</dbReference>
<keyword evidence="3 5" id="KW-0732">Signal</keyword>
<dbReference type="PANTHER" id="PTHR36842:SF1">
    <property type="entry name" value="PROTEIN TOLB"/>
    <property type="match status" value="1"/>
</dbReference>
<keyword evidence="4 5" id="KW-0574">Periplasm</keyword>
<dbReference type="RefSeq" id="WP_143339936.1">
    <property type="nucleotide sequence ID" value="NZ_CP023018.1"/>
</dbReference>
<proteinExistence type="inferred from homology"/>
<evidence type="ECO:0000256" key="4">
    <source>
        <dbReference type="ARBA" id="ARBA00022764"/>
    </source>
</evidence>
<evidence type="ECO:0000313" key="8">
    <source>
        <dbReference type="Proteomes" id="UP000223759"/>
    </source>
</evidence>
<dbReference type="Pfam" id="PF04052">
    <property type="entry name" value="TolB_N"/>
    <property type="match status" value="1"/>
</dbReference>
<dbReference type="InterPro" id="IPR014167">
    <property type="entry name" value="Tol-Pal_TolB"/>
</dbReference>
<reference evidence="7 8" key="1">
    <citation type="submission" date="2017-01" db="EMBL/GenBank/DDBJ databases">
        <authorList>
            <person name="Mah S.A."/>
            <person name="Swanson W.J."/>
            <person name="Moy G.W."/>
            <person name="Vacquier V.D."/>
        </authorList>
    </citation>
    <scope>NUCLEOTIDE SEQUENCE [LARGE SCALE GENOMIC DNA]</scope>
    <source>
        <strain evidence="7 8">M9</strain>
    </source>
</reference>
<name>A0A1R3W3Y7_9GAMM</name>
<dbReference type="GO" id="GO:0051301">
    <property type="term" value="P:cell division"/>
    <property type="evidence" value="ECO:0007669"/>
    <property type="project" value="UniProtKB-UniRule"/>
</dbReference>
<dbReference type="EMBL" id="FTPK01000002">
    <property type="protein sequence ID" value="SIT71324.1"/>
    <property type="molecule type" value="Genomic_DNA"/>
</dbReference>
<evidence type="ECO:0000256" key="1">
    <source>
        <dbReference type="ARBA" id="ARBA00004418"/>
    </source>
</evidence>
<evidence type="ECO:0000259" key="6">
    <source>
        <dbReference type="Pfam" id="PF04052"/>
    </source>
</evidence>
<dbReference type="NCBIfam" id="TIGR02800">
    <property type="entry name" value="propeller_TolB"/>
    <property type="match status" value="1"/>
</dbReference>
<dbReference type="STRING" id="233100.SAMN05216526_1530"/>
<feature type="chain" id="PRO_5013408816" description="Tol-Pal system protein TolB" evidence="5">
    <location>
        <begin position="22"/>
        <end position="426"/>
    </location>
</feature>
<dbReference type="GO" id="GO:0042597">
    <property type="term" value="C:periplasmic space"/>
    <property type="evidence" value="ECO:0007669"/>
    <property type="project" value="UniProtKB-SubCell"/>
</dbReference>
<evidence type="ECO:0000256" key="2">
    <source>
        <dbReference type="ARBA" id="ARBA00009820"/>
    </source>
</evidence>
<accession>A0A1R3W3Y7</accession>
<feature type="signal peptide" evidence="5">
    <location>
        <begin position="1"/>
        <end position="21"/>
    </location>
</feature>
<dbReference type="Gene3D" id="3.40.50.10070">
    <property type="entry name" value="TolB, N-terminal domain"/>
    <property type="match status" value="1"/>
</dbReference>